<dbReference type="InterPro" id="IPR000073">
    <property type="entry name" value="AB_hydrolase_1"/>
</dbReference>
<dbReference type="EMBL" id="JAAGAX010000018">
    <property type="protein sequence ID" value="KAF2283663.1"/>
    <property type="molecule type" value="Genomic_DNA"/>
</dbReference>
<dbReference type="GO" id="GO:0080032">
    <property type="term" value="F:methyl jasmonate esterase activity"/>
    <property type="evidence" value="ECO:0007669"/>
    <property type="project" value="TreeGrafter"/>
</dbReference>
<feature type="domain" description="AB hydrolase-1" evidence="1">
    <location>
        <begin position="29"/>
        <end position="99"/>
    </location>
</feature>
<proteinExistence type="predicted"/>
<sequence length="131" mass="14482">MLLLWIMAASGVHSKQVHELRSFLDYFEPLMEFMASLPPEEGVVLVGHSMGGIDVSVAMEKFPEIISAGVFATATMPGPDFDYKTISRKDLIPTLARRPFPLRIHDDGGTQNVVVTKEKYGSVPRIYIVCG</sequence>
<dbReference type="GO" id="GO:0009694">
    <property type="term" value="P:jasmonic acid metabolic process"/>
    <property type="evidence" value="ECO:0007669"/>
    <property type="project" value="TreeGrafter"/>
</dbReference>
<dbReference type="InterPro" id="IPR029058">
    <property type="entry name" value="AB_hydrolase_fold"/>
</dbReference>
<protein>
    <recommendedName>
        <fullName evidence="1">AB hydrolase-1 domain-containing protein</fullName>
    </recommendedName>
</protein>
<dbReference type="AlphaFoldDB" id="A0A6A6K5Y4"/>
<gene>
    <name evidence="2" type="ORF">GH714_013560</name>
</gene>
<dbReference type="PANTHER" id="PTHR10992">
    <property type="entry name" value="METHYLESTERASE FAMILY MEMBER"/>
    <property type="match status" value="1"/>
</dbReference>
<dbReference type="Gene3D" id="3.40.50.1820">
    <property type="entry name" value="alpha/beta hydrolase"/>
    <property type="match status" value="1"/>
</dbReference>
<dbReference type="GO" id="GO:0009696">
    <property type="term" value="P:salicylic acid metabolic process"/>
    <property type="evidence" value="ECO:0007669"/>
    <property type="project" value="TreeGrafter"/>
</dbReference>
<evidence type="ECO:0000313" key="3">
    <source>
        <dbReference type="Proteomes" id="UP000467840"/>
    </source>
</evidence>
<dbReference type="Proteomes" id="UP000467840">
    <property type="component" value="Chromosome 12"/>
</dbReference>
<keyword evidence="3" id="KW-1185">Reference proteome</keyword>
<evidence type="ECO:0000259" key="1">
    <source>
        <dbReference type="Pfam" id="PF12697"/>
    </source>
</evidence>
<dbReference type="Pfam" id="PF12697">
    <property type="entry name" value="Abhydrolase_6"/>
    <property type="match status" value="1"/>
</dbReference>
<organism evidence="2 3">
    <name type="scientific">Hevea brasiliensis</name>
    <name type="common">Para rubber tree</name>
    <name type="synonym">Siphonia brasiliensis</name>
    <dbReference type="NCBI Taxonomy" id="3981"/>
    <lineage>
        <taxon>Eukaryota</taxon>
        <taxon>Viridiplantae</taxon>
        <taxon>Streptophyta</taxon>
        <taxon>Embryophyta</taxon>
        <taxon>Tracheophyta</taxon>
        <taxon>Spermatophyta</taxon>
        <taxon>Magnoliopsida</taxon>
        <taxon>eudicotyledons</taxon>
        <taxon>Gunneridae</taxon>
        <taxon>Pentapetalae</taxon>
        <taxon>rosids</taxon>
        <taxon>fabids</taxon>
        <taxon>Malpighiales</taxon>
        <taxon>Euphorbiaceae</taxon>
        <taxon>Crotonoideae</taxon>
        <taxon>Micrandreae</taxon>
        <taxon>Hevea</taxon>
    </lineage>
</organism>
<comment type="caution">
    <text evidence="2">The sequence shown here is derived from an EMBL/GenBank/DDBJ whole genome shotgun (WGS) entry which is preliminary data.</text>
</comment>
<name>A0A6A6K5Y4_HEVBR</name>
<reference evidence="2 3" key="1">
    <citation type="journal article" date="2020" name="Mol. Plant">
        <title>The Chromosome-Based Rubber Tree Genome Provides New Insights into Spurge Genome Evolution and Rubber Biosynthesis.</title>
        <authorList>
            <person name="Liu J."/>
            <person name="Shi C."/>
            <person name="Shi C.C."/>
            <person name="Li W."/>
            <person name="Zhang Q.J."/>
            <person name="Zhang Y."/>
            <person name="Li K."/>
            <person name="Lu H.F."/>
            <person name="Shi C."/>
            <person name="Zhu S.T."/>
            <person name="Xiao Z.Y."/>
            <person name="Nan H."/>
            <person name="Yue Y."/>
            <person name="Zhu X.G."/>
            <person name="Wu Y."/>
            <person name="Hong X.N."/>
            <person name="Fan G.Y."/>
            <person name="Tong Y."/>
            <person name="Zhang D."/>
            <person name="Mao C.L."/>
            <person name="Liu Y.L."/>
            <person name="Hao S.J."/>
            <person name="Liu W.Q."/>
            <person name="Lv M.Q."/>
            <person name="Zhang H.B."/>
            <person name="Liu Y."/>
            <person name="Hu-Tang G.R."/>
            <person name="Wang J.P."/>
            <person name="Wang J.H."/>
            <person name="Sun Y.H."/>
            <person name="Ni S.B."/>
            <person name="Chen W.B."/>
            <person name="Zhang X.C."/>
            <person name="Jiao Y.N."/>
            <person name="Eichler E.E."/>
            <person name="Li G.H."/>
            <person name="Liu X."/>
            <person name="Gao L.Z."/>
        </authorList>
    </citation>
    <scope>NUCLEOTIDE SEQUENCE [LARGE SCALE GENOMIC DNA]</scope>
    <source>
        <strain evidence="3">cv. GT1</strain>
        <tissue evidence="2">Leaf</tissue>
    </source>
</reference>
<dbReference type="GO" id="GO:0080030">
    <property type="term" value="F:methyl indole-3-acetate esterase activity"/>
    <property type="evidence" value="ECO:0007669"/>
    <property type="project" value="TreeGrafter"/>
</dbReference>
<dbReference type="SUPFAM" id="SSF53474">
    <property type="entry name" value="alpha/beta-Hydrolases"/>
    <property type="match status" value="1"/>
</dbReference>
<accession>A0A6A6K5Y4</accession>
<dbReference type="PANTHER" id="PTHR10992:SF1014">
    <property type="entry name" value="AB HYDROLASE-1 DOMAIN-CONTAINING PROTEIN"/>
    <property type="match status" value="1"/>
</dbReference>
<dbReference type="GO" id="GO:0080031">
    <property type="term" value="F:methyl salicylate esterase activity"/>
    <property type="evidence" value="ECO:0007669"/>
    <property type="project" value="TreeGrafter"/>
</dbReference>
<evidence type="ECO:0000313" key="2">
    <source>
        <dbReference type="EMBL" id="KAF2283663.1"/>
    </source>
</evidence>
<dbReference type="InterPro" id="IPR045889">
    <property type="entry name" value="MES/HNL"/>
</dbReference>